<dbReference type="Pfam" id="PF00069">
    <property type="entry name" value="Pkinase"/>
    <property type="match status" value="1"/>
</dbReference>
<proteinExistence type="predicted"/>
<evidence type="ECO:0000313" key="6">
    <source>
        <dbReference type="EMBL" id="AYV75907.1"/>
    </source>
</evidence>
<dbReference type="InterPro" id="IPR017441">
    <property type="entry name" value="Protein_kinase_ATP_BS"/>
</dbReference>
<gene>
    <name evidence="6" type="ORF">Terrestrivirus3_176</name>
</gene>
<feature type="domain" description="Protein kinase" evidence="5">
    <location>
        <begin position="9"/>
        <end position="288"/>
    </location>
</feature>
<accession>A0A3G4ZM34</accession>
<dbReference type="PANTHER" id="PTHR11909">
    <property type="entry name" value="CASEIN KINASE-RELATED"/>
    <property type="match status" value="1"/>
</dbReference>
<dbReference type="GO" id="GO:0005524">
    <property type="term" value="F:ATP binding"/>
    <property type="evidence" value="ECO:0007669"/>
    <property type="project" value="UniProtKB-UniRule"/>
</dbReference>
<dbReference type="SMART" id="SM00220">
    <property type="entry name" value="S_TKc"/>
    <property type="match status" value="1"/>
</dbReference>
<evidence type="ECO:0000256" key="1">
    <source>
        <dbReference type="ARBA" id="ARBA00012513"/>
    </source>
</evidence>
<organism evidence="6">
    <name type="scientific">Terrestrivirus sp</name>
    <dbReference type="NCBI Taxonomy" id="2487775"/>
    <lineage>
        <taxon>Viruses</taxon>
        <taxon>Varidnaviria</taxon>
        <taxon>Bamfordvirae</taxon>
        <taxon>Nucleocytoviricota</taxon>
        <taxon>Megaviricetes</taxon>
        <taxon>Imitervirales</taxon>
        <taxon>Mimiviridae</taxon>
        <taxon>Klosneuvirinae</taxon>
    </lineage>
</organism>
<dbReference type="PROSITE" id="PS00107">
    <property type="entry name" value="PROTEIN_KINASE_ATP"/>
    <property type="match status" value="1"/>
</dbReference>
<dbReference type="InterPro" id="IPR050235">
    <property type="entry name" value="CK1_Ser-Thr_kinase"/>
</dbReference>
<keyword evidence="6" id="KW-0723">Serine/threonine-protein kinase</keyword>
<dbReference type="InterPro" id="IPR008271">
    <property type="entry name" value="Ser/Thr_kinase_AS"/>
</dbReference>
<dbReference type="CDD" id="cd14016">
    <property type="entry name" value="STKc_CK1"/>
    <property type="match status" value="1"/>
</dbReference>
<dbReference type="Gene3D" id="1.10.510.10">
    <property type="entry name" value="Transferase(Phosphotransferase) domain 1"/>
    <property type="match status" value="1"/>
</dbReference>
<dbReference type="SUPFAM" id="SSF56112">
    <property type="entry name" value="Protein kinase-like (PK-like)"/>
    <property type="match status" value="1"/>
</dbReference>
<dbReference type="PROSITE" id="PS50011">
    <property type="entry name" value="PROTEIN_KINASE_DOM"/>
    <property type="match status" value="1"/>
</dbReference>
<evidence type="ECO:0000259" key="5">
    <source>
        <dbReference type="PROSITE" id="PS50011"/>
    </source>
</evidence>
<protein>
    <recommendedName>
        <fullName evidence="1">non-specific serine/threonine protein kinase</fullName>
        <ecNumber evidence="1">2.7.11.1</ecNumber>
    </recommendedName>
</protein>
<dbReference type="EC" id="2.7.11.1" evidence="1"/>
<evidence type="ECO:0000256" key="4">
    <source>
        <dbReference type="PROSITE-ProRule" id="PRU10141"/>
    </source>
</evidence>
<evidence type="ECO:0000256" key="2">
    <source>
        <dbReference type="ARBA" id="ARBA00022741"/>
    </source>
</evidence>
<dbReference type="GO" id="GO:0004674">
    <property type="term" value="F:protein serine/threonine kinase activity"/>
    <property type="evidence" value="ECO:0007669"/>
    <property type="project" value="UniProtKB-KW"/>
</dbReference>
<keyword evidence="2 4" id="KW-0547">Nucleotide-binding</keyword>
<dbReference type="InterPro" id="IPR000719">
    <property type="entry name" value="Prot_kinase_dom"/>
</dbReference>
<keyword evidence="6" id="KW-0418">Kinase</keyword>
<evidence type="ECO:0000256" key="3">
    <source>
        <dbReference type="ARBA" id="ARBA00022840"/>
    </source>
</evidence>
<dbReference type="InterPro" id="IPR011009">
    <property type="entry name" value="Kinase-like_dom_sf"/>
</dbReference>
<dbReference type="EMBL" id="MK071981">
    <property type="protein sequence ID" value="AYV75907.1"/>
    <property type="molecule type" value="Genomic_DNA"/>
</dbReference>
<name>A0A3G4ZM34_9VIRU</name>
<keyword evidence="6" id="KW-0808">Transferase</keyword>
<keyword evidence="3 4" id="KW-0067">ATP-binding</keyword>
<sequence length="299" mass="34676">MTEILKDSYTIIKCIGKGSFGTVYLTQDKNDNNYAAKVEQKQESSRLLDEHKIYRILYKRGMKQGIPKIYSLIQTPTFNILIMELLGPSLDTLFTQYKKKFDMGTVLLLGINFVTLLENLHKTGFIHRDIKPNNFLVGYENNNDKIYLTDFGLSRNYIKNGKHIEFNTKKNLIGTLRYASINMHMGIEPSRRDDLESVGYMLIYFLKGSLPWQGIKNKSTTEHIELIGDMKASTNLDKLCGNIPKQFKEYIKLCRDLKFEEEPDYGKLRRCFTEVAEENKVELKLQWINDKSGSNKLPN</sequence>
<dbReference type="PROSITE" id="PS00108">
    <property type="entry name" value="PROTEIN_KINASE_ST"/>
    <property type="match status" value="1"/>
</dbReference>
<feature type="binding site" evidence="4">
    <location>
        <position position="37"/>
    </location>
    <ligand>
        <name>ATP</name>
        <dbReference type="ChEBI" id="CHEBI:30616"/>
    </ligand>
</feature>
<reference evidence="6" key="1">
    <citation type="submission" date="2018-10" db="EMBL/GenBank/DDBJ databases">
        <title>Hidden diversity of soil giant viruses.</title>
        <authorList>
            <person name="Schulz F."/>
            <person name="Alteio L."/>
            <person name="Goudeau D."/>
            <person name="Ryan E.M."/>
            <person name="Malmstrom R.R."/>
            <person name="Blanchard J."/>
            <person name="Woyke T."/>
        </authorList>
    </citation>
    <scope>NUCLEOTIDE SEQUENCE</scope>
    <source>
        <strain evidence="6">TEV1</strain>
    </source>
</reference>